<dbReference type="InterPro" id="IPR003715">
    <property type="entry name" value="Poly_export_N"/>
</dbReference>
<evidence type="ECO:0000313" key="6">
    <source>
        <dbReference type="Proteomes" id="UP000271339"/>
    </source>
</evidence>
<dbReference type="Pfam" id="PF02563">
    <property type="entry name" value="Poly_export"/>
    <property type="match status" value="1"/>
</dbReference>
<keyword evidence="1" id="KW-0732">Signal</keyword>
<sequence length="252" mass="28045">MKKVIILSGILLLLLSCASKKEIIYFQDIEKLDLQNIEHNFEPIIEPNDILYISISAINEEVVRPFLGNSEATSTTVTNTNPGLRGYLVTAEGYIRFPVLGDIIVSGNTRGEVVDKLKADLSVYIKDVVVDVRIMNFTVTVLGEVLNPGVFNVNDERISLPEAIALAGDFTEDGKRKDVLIIREQNGKRRVARIDFTTSDLFNSPYYFLKQNDVVYVEPSLRGVKKSGFIPDIPALLSVVTIILSSVILLTR</sequence>
<organism evidence="5 6">
    <name type="scientific">Ulvibacter antarcticus</name>
    <dbReference type="NCBI Taxonomy" id="442714"/>
    <lineage>
        <taxon>Bacteria</taxon>
        <taxon>Pseudomonadati</taxon>
        <taxon>Bacteroidota</taxon>
        <taxon>Flavobacteriia</taxon>
        <taxon>Flavobacteriales</taxon>
        <taxon>Flavobacteriaceae</taxon>
        <taxon>Ulvibacter</taxon>
    </lineage>
</organism>
<dbReference type="Proteomes" id="UP000271339">
    <property type="component" value="Unassembled WGS sequence"/>
</dbReference>
<dbReference type="PANTHER" id="PTHR33619">
    <property type="entry name" value="POLYSACCHARIDE EXPORT PROTEIN GFCE-RELATED"/>
    <property type="match status" value="1"/>
</dbReference>
<keyword evidence="6" id="KW-1185">Reference proteome</keyword>
<evidence type="ECO:0000256" key="1">
    <source>
        <dbReference type="ARBA" id="ARBA00022729"/>
    </source>
</evidence>
<dbReference type="Gene3D" id="3.10.560.10">
    <property type="entry name" value="Outer membrane lipoprotein wza domain like"/>
    <property type="match status" value="1"/>
</dbReference>
<protein>
    <submittedName>
        <fullName evidence="5">Polysaccharide export outer membrane protein</fullName>
    </submittedName>
</protein>
<keyword evidence="2" id="KW-0472">Membrane</keyword>
<name>A0A3L9YX08_9FLAO</name>
<proteinExistence type="predicted"/>
<dbReference type="EMBL" id="REFC01000013">
    <property type="protein sequence ID" value="RMA58962.1"/>
    <property type="molecule type" value="Genomic_DNA"/>
</dbReference>
<feature type="transmembrane region" description="Helical" evidence="2">
    <location>
        <begin position="233"/>
        <end position="251"/>
    </location>
</feature>
<evidence type="ECO:0000256" key="2">
    <source>
        <dbReference type="SAM" id="Phobius"/>
    </source>
</evidence>
<keyword evidence="2" id="KW-1133">Transmembrane helix</keyword>
<evidence type="ECO:0000259" key="4">
    <source>
        <dbReference type="Pfam" id="PF10531"/>
    </source>
</evidence>
<evidence type="ECO:0000313" key="5">
    <source>
        <dbReference type="EMBL" id="RMA58962.1"/>
    </source>
</evidence>
<comment type="caution">
    <text evidence="5">The sequence shown here is derived from an EMBL/GenBank/DDBJ whole genome shotgun (WGS) entry which is preliminary data.</text>
</comment>
<dbReference type="OrthoDB" id="662756at2"/>
<dbReference type="RefSeq" id="WP_121907898.1">
    <property type="nucleotide sequence ID" value="NZ_REFC01000013.1"/>
</dbReference>
<accession>A0A3L9YX08</accession>
<dbReference type="InterPro" id="IPR049712">
    <property type="entry name" value="Poly_export"/>
</dbReference>
<dbReference type="Gene3D" id="3.30.1950.10">
    <property type="entry name" value="wza like domain"/>
    <property type="match status" value="1"/>
</dbReference>
<dbReference type="PROSITE" id="PS51257">
    <property type="entry name" value="PROKAR_LIPOPROTEIN"/>
    <property type="match status" value="1"/>
</dbReference>
<feature type="domain" description="Polysaccharide export protein N-terminal" evidence="3">
    <location>
        <begin position="44"/>
        <end position="134"/>
    </location>
</feature>
<dbReference type="InterPro" id="IPR019554">
    <property type="entry name" value="Soluble_ligand-bd"/>
</dbReference>
<dbReference type="GO" id="GO:0015159">
    <property type="term" value="F:polysaccharide transmembrane transporter activity"/>
    <property type="evidence" value="ECO:0007669"/>
    <property type="project" value="InterPro"/>
</dbReference>
<dbReference type="PANTHER" id="PTHR33619:SF3">
    <property type="entry name" value="POLYSACCHARIDE EXPORT PROTEIN GFCE-RELATED"/>
    <property type="match status" value="1"/>
</dbReference>
<gene>
    <name evidence="5" type="ORF">BXY75_2344</name>
</gene>
<dbReference type="AlphaFoldDB" id="A0A3L9YX08"/>
<reference evidence="5 6" key="1">
    <citation type="submission" date="2018-10" db="EMBL/GenBank/DDBJ databases">
        <title>Genomic Encyclopedia of Archaeal and Bacterial Type Strains, Phase II (KMG-II): from individual species to whole genera.</title>
        <authorList>
            <person name="Goeker M."/>
        </authorList>
    </citation>
    <scope>NUCLEOTIDE SEQUENCE [LARGE SCALE GENOMIC DNA]</scope>
    <source>
        <strain evidence="5 6">DSM 23424</strain>
    </source>
</reference>
<dbReference type="Pfam" id="PF10531">
    <property type="entry name" value="SLBB"/>
    <property type="match status" value="1"/>
</dbReference>
<feature type="domain" description="Soluble ligand binding" evidence="4">
    <location>
        <begin position="139"/>
        <end position="189"/>
    </location>
</feature>
<evidence type="ECO:0000259" key="3">
    <source>
        <dbReference type="Pfam" id="PF02563"/>
    </source>
</evidence>
<keyword evidence="2" id="KW-0812">Transmembrane</keyword>